<feature type="region of interest" description="Disordered" evidence="11">
    <location>
        <begin position="148"/>
        <end position="208"/>
    </location>
</feature>
<keyword evidence="6 10" id="KW-0184">Conjugation</keyword>
<keyword evidence="8 10" id="KW-0472">Membrane</keyword>
<keyword evidence="9" id="KW-0325">Glycoprotein</keyword>
<organism evidence="12 13">
    <name type="scientific">Caulochytrium protostelioides</name>
    <dbReference type="NCBI Taxonomy" id="1555241"/>
    <lineage>
        <taxon>Eukaryota</taxon>
        <taxon>Fungi</taxon>
        <taxon>Fungi incertae sedis</taxon>
        <taxon>Chytridiomycota</taxon>
        <taxon>Chytridiomycota incertae sedis</taxon>
        <taxon>Chytridiomycetes</taxon>
        <taxon>Caulochytriales</taxon>
        <taxon>Caulochytriaceae</taxon>
        <taxon>Caulochytrium</taxon>
    </lineage>
</organism>
<dbReference type="GO" id="GO:0043332">
    <property type="term" value="C:mating projection tip"/>
    <property type="evidence" value="ECO:0007669"/>
    <property type="project" value="UniProtKB-UniRule"/>
</dbReference>
<dbReference type="InterPro" id="IPR026777">
    <property type="entry name" value="PRM1"/>
</dbReference>
<feature type="region of interest" description="Disordered" evidence="11">
    <location>
        <begin position="879"/>
        <end position="919"/>
    </location>
</feature>
<gene>
    <name evidence="12" type="ORF">CXG81DRAFT_24137</name>
</gene>
<feature type="compositionally biased region" description="Pro residues" evidence="11">
    <location>
        <begin position="45"/>
        <end position="55"/>
    </location>
</feature>
<evidence type="ECO:0000256" key="7">
    <source>
        <dbReference type="ARBA" id="ARBA00022989"/>
    </source>
</evidence>
<sequence length="1405" mass="151746">MSADLLIDTGELPPVRRSIRFSQQPLDLWASDHEPASPVLGPYRPDAPPPRPMAPSPALGSHNPFWGDRRGADPADPDAPALAAAAVGHVAQRLSRWFDVLAAGPLTAQDEWAQACDAYCGTAAAAAATAPPAPVAAIASWAWGAPPSTAPAWEGAGDNDHDTGENDGYRESGDEGATGPSAARRSVDAPSRLRPRGARTAPLGFGERSEALDGMGVTTSARARLDRRHDAQARRTGRTHHNGQRRAKVPAGAQRTWWEWVFGTPKVVPSPSHLRYRPVHGGSGRSMSSSTTSARAVPAVYTEVLFDATDDGLSILPAIPQEGEPAEVDAGWDDDQATRNDSASLSHPASSSHAATRRRRAQDRAAGNGTHAEGPNDPYHPKKWRRSATALSFWADLTRGWLTPEVGFVVVLLGTLYMAYFQVDTAVDRSRDAILAKCESIQTAGNGLARFPRTIATGTNKSVISSVNNLITLTRKLMLMAFEILEILIAYVIRRFEKTLLCAVDAVVTGAIGVIVQYAAEITEAANVLVNGLRSTFQAAVSSVNSEINAINAAGIQAASAANVITSLFGHNNKISIPTLSVPNVDHLLDNWQVPMDLEATLSSLRSRVPTLRQLEDRLVDQVTAPLDKIKASVNASIAGLYWNADVMPLPAVAGPWDYCEKDMNLEWLETVRKTLHQTLVYCMYAALAAIGAIVLYNYTVSGWRALKRGYFAGRLARDVAHGRHPTDVVYYQNHPWAAAILRRFDVMPKFRPPSARASAAEGSRQRTARRASPSPPKDQHATTSPSAKATQAAKTLEIHRGGTAARPKTRLRWGKGAKPARSAMSTVAGQTGMSPALQQPRGTHVGLMMPMQDQYGAPLLDMATPEMALVPAVSASDADVAPPANKPSKKATTKSIQPSRSPAQPSSSSALLRPGPAANTANTAKTVRMVRSQAHSHAVDDESDHDEDDAASDAAEEEQTSLLTRMRWLLVYLAYGPAWLLMAMGAAGLSMMYAQYAALQAMRGPLVRTATIGMVTSIRDIDQKIARDIHSSSAQYVDALNKLIVETEDGINGKLLGWVETAARDISAITDKVETEVQNVLSPIFDKAPVVAQVITGWLDCMFGGTIGIIEDILNMIDVNLRIHTIPINNETFALDYAKTQEYMYTMSGVSDADLFGVNATNITLTSDDWQLEANGTGTTAYFYNQTTVVIDDYMAQLERQAWVFGVLLALGSLLIVFAILHTCFWPTAAMRRGIRRFLCCGRPRRHATRRSQEKHPRVAAAAAAAAPAAHGWWPVTKRERPTSPASKRLTMTLPPNMADMSATRASMIKKRLSTAFDFGDPRTRSLMYARLPRDEPRLDEVDEDGLPLQTTQVDLHAASLLESDRATLEEPADGADAALPESSTALLEYDPWAAHNAAMSDAP</sequence>
<evidence type="ECO:0000256" key="9">
    <source>
        <dbReference type="ARBA" id="ARBA00023180"/>
    </source>
</evidence>
<feature type="region of interest" description="Disordered" evidence="11">
    <location>
        <begin position="30"/>
        <end position="77"/>
    </location>
</feature>
<comment type="function">
    <text evidence="1 10">Involved in cell fusion during mating by stabilizing the plasma membrane fusion event.</text>
</comment>
<comment type="caution">
    <text evidence="10">Lacks conserved residue(s) required for the propagation of feature annotation.</text>
</comment>
<dbReference type="EMBL" id="ML014126">
    <property type="protein sequence ID" value="RKP03252.1"/>
    <property type="molecule type" value="Genomic_DNA"/>
</dbReference>
<evidence type="ECO:0000256" key="10">
    <source>
        <dbReference type="RuleBase" id="RU366035"/>
    </source>
</evidence>
<keyword evidence="13" id="KW-1185">Reference proteome</keyword>
<comment type="subcellular location">
    <subcellularLocation>
        <location evidence="3">Cell envelope</location>
    </subcellularLocation>
    <subcellularLocation>
        <location evidence="10">Cell membrane</location>
        <topology evidence="10">Multi-pass membrane protein</topology>
    </subcellularLocation>
    <subcellularLocation>
        <location evidence="2">Endomembrane system</location>
        <topology evidence="2">Multi-pass membrane protein</topology>
    </subcellularLocation>
</comment>
<dbReference type="STRING" id="1555241.A0A4P9XCU3"/>
<evidence type="ECO:0000256" key="1">
    <source>
        <dbReference type="ARBA" id="ARBA00002512"/>
    </source>
</evidence>
<evidence type="ECO:0000256" key="11">
    <source>
        <dbReference type="SAM" id="MobiDB-lite"/>
    </source>
</evidence>
<keyword evidence="7 10" id="KW-1133">Transmembrane helix</keyword>
<evidence type="ECO:0000256" key="5">
    <source>
        <dbReference type="ARBA" id="ARBA00022692"/>
    </source>
</evidence>
<feature type="transmembrane region" description="Helical" evidence="10">
    <location>
        <begin position="679"/>
        <end position="699"/>
    </location>
</feature>
<feature type="compositionally biased region" description="Polar residues" evidence="11">
    <location>
        <begin position="824"/>
        <end position="837"/>
    </location>
</feature>
<evidence type="ECO:0000256" key="4">
    <source>
        <dbReference type="ARBA" id="ARBA00010780"/>
    </source>
</evidence>
<feature type="compositionally biased region" description="Low complexity" evidence="11">
    <location>
        <begin position="898"/>
        <end position="915"/>
    </location>
</feature>
<feature type="compositionally biased region" description="Acidic residues" evidence="11">
    <location>
        <begin position="942"/>
        <end position="959"/>
    </location>
</feature>
<keyword evidence="10" id="KW-1003">Cell membrane</keyword>
<feature type="compositionally biased region" description="Low complexity" evidence="11">
    <location>
        <begin position="342"/>
        <end position="354"/>
    </location>
</feature>
<feature type="compositionally biased region" description="Polar residues" evidence="11">
    <location>
        <begin position="782"/>
        <end position="794"/>
    </location>
</feature>
<feature type="region of interest" description="Disordered" evidence="11">
    <location>
        <begin position="325"/>
        <end position="381"/>
    </location>
</feature>
<feature type="transmembrane region" description="Helical" evidence="10">
    <location>
        <begin position="1203"/>
        <end position="1227"/>
    </location>
</feature>
<comment type="similarity">
    <text evidence="4 10">Belongs to the PRM1 family.</text>
</comment>
<dbReference type="PANTHER" id="PTHR31030:SF1">
    <property type="entry name" value="PLASMA MEMBRANE FUSION PROTEIN PRM1"/>
    <property type="match status" value="1"/>
</dbReference>
<feature type="transmembrane region" description="Helical" evidence="10">
    <location>
        <begin position="970"/>
        <end position="994"/>
    </location>
</feature>
<evidence type="ECO:0000256" key="6">
    <source>
        <dbReference type="ARBA" id="ARBA00022971"/>
    </source>
</evidence>
<evidence type="ECO:0000256" key="3">
    <source>
        <dbReference type="ARBA" id="ARBA00004196"/>
    </source>
</evidence>
<dbReference type="GO" id="GO:0012505">
    <property type="term" value="C:endomembrane system"/>
    <property type="evidence" value="ECO:0007669"/>
    <property type="project" value="UniProtKB-SubCell"/>
</dbReference>
<reference evidence="13" key="1">
    <citation type="journal article" date="2018" name="Nat. Microbiol.">
        <title>Leveraging single-cell genomics to expand the fungal tree of life.</title>
        <authorList>
            <person name="Ahrendt S.R."/>
            <person name="Quandt C.A."/>
            <person name="Ciobanu D."/>
            <person name="Clum A."/>
            <person name="Salamov A."/>
            <person name="Andreopoulos B."/>
            <person name="Cheng J.F."/>
            <person name="Woyke T."/>
            <person name="Pelin A."/>
            <person name="Henrissat B."/>
            <person name="Reynolds N.K."/>
            <person name="Benny G.L."/>
            <person name="Smith M.E."/>
            <person name="James T.Y."/>
            <person name="Grigoriev I.V."/>
        </authorList>
    </citation>
    <scope>NUCLEOTIDE SEQUENCE [LARGE SCALE GENOMIC DNA]</scope>
    <source>
        <strain evidence="13">ATCC 52028</strain>
    </source>
</reference>
<accession>A0A4P9XCU3</accession>
<dbReference type="Proteomes" id="UP000274922">
    <property type="component" value="Unassembled WGS sequence"/>
</dbReference>
<feature type="region of interest" description="Disordered" evidence="11">
    <location>
        <begin position="753"/>
        <end position="837"/>
    </location>
</feature>
<proteinExistence type="inferred from homology"/>
<evidence type="ECO:0000256" key="8">
    <source>
        <dbReference type="ARBA" id="ARBA00023136"/>
    </source>
</evidence>
<keyword evidence="5 10" id="KW-0812">Transmembrane</keyword>
<feature type="compositionally biased region" description="Basic residues" evidence="11">
    <location>
        <begin position="235"/>
        <end position="248"/>
    </location>
</feature>
<feature type="region of interest" description="Disordered" evidence="11">
    <location>
        <begin position="223"/>
        <end position="250"/>
    </location>
</feature>
<evidence type="ECO:0000256" key="2">
    <source>
        <dbReference type="ARBA" id="ARBA00004127"/>
    </source>
</evidence>
<feature type="compositionally biased region" description="Basic and acidic residues" evidence="11">
    <location>
        <begin position="223"/>
        <end position="233"/>
    </location>
</feature>
<evidence type="ECO:0000313" key="13">
    <source>
        <dbReference type="Proteomes" id="UP000274922"/>
    </source>
</evidence>
<name>A0A4P9XCU3_9FUNG</name>
<dbReference type="GO" id="GO:0032220">
    <property type="term" value="P:plasma membrane fusion involved in cytogamy"/>
    <property type="evidence" value="ECO:0007669"/>
    <property type="project" value="TreeGrafter"/>
</dbReference>
<feature type="compositionally biased region" description="Acidic residues" evidence="11">
    <location>
        <begin position="325"/>
        <end position="335"/>
    </location>
</feature>
<protein>
    <recommendedName>
        <fullName evidence="10">Plasma membrane fusion protein PRM1</fullName>
    </recommendedName>
</protein>
<feature type="region of interest" description="Disordered" evidence="11">
    <location>
        <begin position="931"/>
        <end position="959"/>
    </location>
</feature>
<evidence type="ECO:0000313" key="12">
    <source>
        <dbReference type="EMBL" id="RKP03252.1"/>
    </source>
</evidence>
<dbReference type="PANTHER" id="PTHR31030">
    <property type="entry name" value="PLASMA MEMBRANE FUSION PROTEIN PRM1"/>
    <property type="match status" value="1"/>
</dbReference>
<feature type="compositionally biased region" description="Basic and acidic residues" evidence="11">
    <location>
        <begin position="158"/>
        <end position="173"/>
    </location>
</feature>
<dbReference type="GO" id="GO:0005886">
    <property type="term" value="C:plasma membrane"/>
    <property type="evidence" value="ECO:0007669"/>
    <property type="project" value="UniProtKB-SubCell"/>
</dbReference>
<dbReference type="OrthoDB" id="10248838at2759"/>